<dbReference type="InterPro" id="IPR001660">
    <property type="entry name" value="SAM"/>
</dbReference>
<proteinExistence type="predicted"/>
<reference evidence="4 5" key="1">
    <citation type="journal article" date="2024" name="G3 (Bethesda)">
        <title>Genome assembly of Hibiscus sabdariffa L. provides insights into metabolisms of medicinal natural products.</title>
        <authorList>
            <person name="Kim T."/>
        </authorList>
    </citation>
    <scope>NUCLEOTIDE SEQUENCE [LARGE SCALE GENOMIC DNA]</scope>
    <source>
        <strain evidence="4">TK-2024</strain>
        <tissue evidence="4">Old leaves</tissue>
    </source>
</reference>
<evidence type="ECO:0000259" key="3">
    <source>
        <dbReference type="PROSITE" id="PS50105"/>
    </source>
</evidence>
<dbReference type="PROSITE" id="PS50105">
    <property type="entry name" value="SAM_DOMAIN"/>
    <property type="match status" value="1"/>
</dbReference>
<dbReference type="SMART" id="SM00454">
    <property type="entry name" value="SAM"/>
    <property type="match status" value="1"/>
</dbReference>
<protein>
    <recommendedName>
        <fullName evidence="3">SAM domain-containing protein</fullName>
    </recommendedName>
</protein>
<feature type="compositionally biased region" description="Polar residues" evidence="1">
    <location>
        <begin position="691"/>
        <end position="703"/>
    </location>
</feature>
<comment type="caution">
    <text evidence="4">The sequence shown here is derived from an EMBL/GenBank/DDBJ whole genome shotgun (WGS) entry which is preliminary data.</text>
</comment>
<dbReference type="PANTHER" id="PTHR12959:SF11">
    <property type="entry name" value="GPI TRANSAMIDASE COMPONENT PIG-T"/>
    <property type="match status" value="1"/>
</dbReference>
<feature type="region of interest" description="Disordered" evidence="1">
    <location>
        <begin position="685"/>
        <end position="719"/>
    </location>
</feature>
<sequence>MALLRRPPLMLILVVTSQFLQLWIAFGSVNEEGQRQEEFYEELLLKPLPDRKVLTHFHFQSSAPPTSNGRHHHLFPKAISQLVQKFRVKEMELSFTQGRWNYESWGGFDSIPSSNAKPPGVELWAVFDVPQHLIDSLWKNLTHTLSGLFCASINFLESSTAYSAPEWSFPPASGNLRYGTLPREAVCTENLTPWLKLLPCRDKAGISMLLDRPSIYRGFYHSQRLHLTSTESGSEGMDPGIILEQTLTVVLQPNSQRASLAHASEKHFQPSWSLSSIFGKQVSGKCVLAETSNVYLLLDRGLVAELKQLHKENEKSAEKVLISENFWTNPCFELSAKPDMIFIEESSLLSKNSSVLYKFEVEKYSEFEPFDLGLTWKIPVVWLCQQAPLHASRFLMGSGNERGAIAISLKSTQLSEGFMGANSDYERCELRVDVFQVVPWYVKVYFHSLQVFVDQQPKAVSDIIEKIHVSPSKDKVSPGVMELVLKLPCSVSSAALTIEFDKGFLHIDEYPPDANQGFDIPSAIVSFPNFHASMVFLGNDSLNKSPLLSKFKEKSRVMSYTEVLLVPLTTPDFSMPYNVITITCTVFALYFGSLLNALRRRVAEEERFLKDKAAKKTGRLPLLLSKLSAKLRGRCLEPTHSAPASLSFINSQLVLKVILVAGLAVRVKVRIEMYADQVEGAGKRSVKERLNGNSFHNSIPRRQTTGKRQRQDEKWEHDLYHDDVPQVSNRTTDARDLRLKLQRKSLQQVSQSGRGALSGVRDLREKLSGTMNPWPVNADPPKLKSDVTKPTRRSVAVETSEPEPQKAATTAAKKKAQQKADASVEGFLQSLGLEKYAITFQVEEVDMTALVHMTDDDLKALGIPMGPRKKIILALESRG</sequence>
<feature type="chain" id="PRO_5047443213" description="SAM domain-containing protein" evidence="2">
    <location>
        <begin position="26"/>
        <end position="879"/>
    </location>
</feature>
<keyword evidence="5" id="KW-1185">Reference proteome</keyword>
<dbReference type="SUPFAM" id="SSF47769">
    <property type="entry name" value="SAM/Pointed domain"/>
    <property type="match status" value="1"/>
</dbReference>
<gene>
    <name evidence="4" type="ORF">V6N11_010504</name>
</gene>
<feature type="region of interest" description="Disordered" evidence="1">
    <location>
        <begin position="768"/>
        <end position="808"/>
    </location>
</feature>
<dbReference type="Gene3D" id="1.10.150.50">
    <property type="entry name" value="Transcription Factor, Ets-1"/>
    <property type="match status" value="1"/>
</dbReference>
<feature type="domain" description="SAM" evidence="3">
    <location>
        <begin position="819"/>
        <end position="873"/>
    </location>
</feature>
<organism evidence="4 5">
    <name type="scientific">Hibiscus sabdariffa</name>
    <name type="common">roselle</name>
    <dbReference type="NCBI Taxonomy" id="183260"/>
    <lineage>
        <taxon>Eukaryota</taxon>
        <taxon>Viridiplantae</taxon>
        <taxon>Streptophyta</taxon>
        <taxon>Embryophyta</taxon>
        <taxon>Tracheophyta</taxon>
        <taxon>Spermatophyta</taxon>
        <taxon>Magnoliopsida</taxon>
        <taxon>eudicotyledons</taxon>
        <taxon>Gunneridae</taxon>
        <taxon>Pentapetalae</taxon>
        <taxon>rosids</taxon>
        <taxon>malvids</taxon>
        <taxon>Malvales</taxon>
        <taxon>Malvaceae</taxon>
        <taxon>Malvoideae</taxon>
        <taxon>Hibiscus</taxon>
    </lineage>
</organism>
<evidence type="ECO:0000256" key="1">
    <source>
        <dbReference type="SAM" id="MobiDB-lite"/>
    </source>
</evidence>
<keyword evidence="2" id="KW-0732">Signal</keyword>
<dbReference type="CDD" id="cd09487">
    <property type="entry name" value="SAM_superfamily"/>
    <property type="match status" value="1"/>
</dbReference>
<evidence type="ECO:0000256" key="2">
    <source>
        <dbReference type="SAM" id="SignalP"/>
    </source>
</evidence>
<evidence type="ECO:0000313" key="5">
    <source>
        <dbReference type="Proteomes" id="UP001396334"/>
    </source>
</evidence>
<dbReference type="Pfam" id="PF04113">
    <property type="entry name" value="Gpi16"/>
    <property type="match status" value="1"/>
</dbReference>
<dbReference type="InterPro" id="IPR013761">
    <property type="entry name" value="SAM/pointed_sf"/>
</dbReference>
<name>A0ABR2S5Y3_9ROSI</name>
<accession>A0ABR2S5Y3</accession>
<dbReference type="Pfam" id="PF00536">
    <property type="entry name" value="SAM_1"/>
    <property type="match status" value="1"/>
</dbReference>
<dbReference type="EMBL" id="JBBPBN010000016">
    <property type="protein sequence ID" value="KAK9020480.1"/>
    <property type="molecule type" value="Genomic_DNA"/>
</dbReference>
<dbReference type="PANTHER" id="PTHR12959">
    <property type="entry name" value="GPI TRANSAMIDASE COMPONENT PIG-T-RELATED"/>
    <property type="match status" value="1"/>
</dbReference>
<feature type="compositionally biased region" description="Basic and acidic residues" evidence="1">
    <location>
        <begin position="709"/>
        <end position="719"/>
    </location>
</feature>
<dbReference type="InterPro" id="IPR007245">
    <property type="entry name" value="PIG-T"/>
</dbReference>
<evidence type="ECO:0000313" key="4">
    <source>
        <dbReference type="EMBL" id="KAK9020480.1"/>
    </source>
</evidence>
<feature type="signal peptide" evidence="2">
    <location>
        <begin position="1"/>
        <end position="25"/>
    </location>
</feature>
<dbReference type="Proteomes" id="UP001396334">
    <property type="component" value="Unassembled WGS sequence"/>
</dbReference>